<feature type="transmembrane region" description="Helical" evidence="1">
    <location>
        <begin position="20"/>
        <end position="37"/>
    </location>
</feature>
<evidence type="ECO:0000313" key="3">
    <source>
        <dbReference type="Proteomes" id="UP001145072"/>
    </source>
</evidence>
<organism evidence="2 3">
    <name type="scientific">Aquibacillus koreensis</name>
    <dbReference type="NCBI Taxonomy" id="279446"/>
    <lineage>
        <taxon>Bacteria</taxon>
        <taxon>Bacillati</taxon>
        <taxon>Bacillota</taxon>
        <taxon>Bacilli</taxon>
        <taxon>Bacillales</taxon>
        <taxon>Bacillaceae</taxon>
        <taxon>Aquibacillus</taxon>
    </lineage>
</organism>
<evidence type="ECO:0000313" key="2">
    <source>
        <dbReference type="EMBL" id="MDC3421518.1"/>
    </source>
</evidence>
<keyword evidence="3" id="KW-1185">Reference proteome</keyword>
<name>A0A9X3WMU4_9BACI</name>
<feature type="transmembrane region" description="Helical" evidence="1">
    <location>
        <begin position="252"/>
        <end position="276"/>
    </location>
</feature>
<feature type="transmembrane region" description="Helical" evidence="1">
    <location>
        <begin position="57"/>
        <end position="79"/>
    </location>
</feature>
<evidence type="ECO:0000256" key="1">
    <source>
        <dbReference type="SAM" id="Phobius"/>
    </source>
</evidence>
<comment type="caution">
    <text evidence="2">The sequence shown here is derived from an EMBL/GenBank/DDBJ whole genome shotgun (WGS) entry which is preliminary data.</text>
</comment>
<dbReference type="EMBL" id="JAMQJZ010000011">
    <property type="protein sequence ID" value="MDC3421518.1"/>
    <property type="molecule type" value="Genomic_DNA"/>
</dbReference>
<accession>A0A9X3WMU4</accession>
<dbReference type="AlphaFoldDB" id="A0A9X3WMU4"/>
<feature type="transmembrane region" description="Helical" evidence="1">
    <location>
        <begin position="100"/>
        <end position="128"/>
    </location>
</feature>
<protein>
    <submittedName>
        <fullName evidence="2">Uncharacterized protein</fullName>
    </submittedName>
</protein>
<keyword evidence="1" id="KW-0472">Membrane</keyword>
<proteinExistence type="predicted"/>
<gene>
    <name evidence="2" type="ORF">NC661_14165</name>
</gene>
<sequence length="287" mass="32250">MTNAKMVLFCTQINMKKWLVNPRIYTIFVLVFVFLLYHSYGLSTFSDEVGHGVSPWVFPHLITPPVLQVFAFFMVLLFCDAPFNDRHTPFVLIRTGRRNWIIGQILYIVFASAIFTIFTFITSIIVLIPNIQFSIDWGILIKSLASDPSIAPTTVTVFFNPGLLSTAPITATIGSIFHFFTVAVFIGVVILFFNLLFKQMMGVVVAGVFIALSFFVLYIGNIIFGFKIYYFSPVSWMSISYSGWSDSGSFPSPIYAISVLLLSIIMMSIVSVLIFCQKDMELKGGMS</sequence>
<dbReference type="Proteomes" id="UP001145072">
    <property type="component" value="Unassembled WGS sequence"/>
</dbReference>
<keyword evidence="1" id="KW-0812">Transmembrane</keyword>
<feature type="transmembrane region" description="Helical" evidence="1">
    <location>
        <begin position="204"/>
        <end position="232"/>
    </location>
</feature>
<feature type="transmembrane region" description="Helical" evidence="1">
    <location>
        <begin position="176"/>
        <end position="197"/>
    </location>
</feature>
<keyword evidence="1" id="KW-1133">Transmembrane helix</keyword>
<dbReference type="RefSeq" id="WP_259870142.1">
    <property type="nucleotide sequence ID" value="NZ_JAMQJZ010000011.1"/>
</dbReference>
<reference evidence="2" key="1">
    <citation type="submission" date="2022-06" db="EMBL/GenBank/DDBJ databases">
        <title>Aquibacillus sp. a new bacterium isolated from soil saline samples.</title>
        <authorList>
            <person name="Galisteo C."/>
            <person name="De La Haba R."/>
            <person name="Sanchez-Porro C."/>
            <person name="Ventosa A."/>
        </authorList>
    </citation>
    <scope>NUCLEOTIDE SEQUENCE</scope>
    <source>
        <strain evidence="2">JCM 12387</strain>
    </source>
</reference>